<reference evidence="2" key="1">
    <citation type="submission" date="2023-10" db="EMBL/GenBank/DDBJ databases">
        <authorList>
            <person name="Chen Y."/>
            <person name="Shah S."/>
            <person name="Dougan E. K."/>
            <person name="Thang M."/>
            <person name="Chan C."/>
        </authorList>
    </citation>
    <scope>NUCLEOTIDE SEQUENCE [LARGE SCALE GENOMIC DNA]</scope>
</reference>
<feature type="compositionally biased region" description="Basic and acidic residues" evidence="1">
    <location>
        <begin position="82"/>
        <end position="93"/>
    </location>
</feature>
<dbReference type="EMBL" id="CAUYUJ010014961">
    <property type="protein sequence ID" value="CAK0848237.1"/>
    <property type="molecule type" value="Genomic_DNA"/>
</dbReference>
<evidence type="ECO:0000313" key="3">
    <source>
        <dbReference type="Proteomes" id="UP001189429"/>
    </source>
</evidence>
<keyword evidence="3" id="KW-1185">Reference proteome</keyword>
<name>A0ABN9TQ55_9DINO</name>
<feature type="region of interest" description="Disordered" evidence="1">
    <location>
        <begin position="46"/>
        <end position="103"/>
    </location>
</feature>
<feature type="non-terminal residue" evidence="2">
    <location>
        <position position="103"/>
    </location>
</feature>
<evidence type="ECO:0000256" key="1">
    <source>
        <dbReference type="SAM" id="MobiDB-lite"/>
    </source>
</evidence>
<proteinExistence type="predicted"/>
<protein>
    <submittedName>
        <fullName evidence="2">Uncharacterized protein</fullName>
    </submittedName>
</protein>
<gene>
    <name evidence="2" type="ORF">PCOR1329_LOCUS41230</name>
</gene>
<evidence type="ECO:0000313" key="2">
    <source>
        <dbReference type="EMBL" id="CAK0848237.1"/>
    </source>
</evidence>
<organism evidence="2 3">
    <name type="scientific">Prorocentrum cordatum</name>
    <dbReference type="NCBI Taxonomy" id="2364126"/>
    <lineage>
        <taxon>Eukaryota</taxon>
        <taxon>Sar</taxon>
        <taxon>Alveolata</taxon>
        <taxon>Dinophyceae</taxon>
        <taxon>Prorocentrales</taxon>
        <taxon>Prorocentraceae</taxon>
        <taxon>Prorocentrum</taxon>
    </lineage>
</organism>
<comment type="caution">
    <text evidence="2">The sequence shown here is derived from an EMBL/GenBank/DDBJ whole genome shotgun (WGS) entry which is preliminary data.</text>
</comment>
<dbReference type="Proteomes" id="UP001189429">
    <property type="component" value="Unassembled WGS sequence"/>
</dbReference>
<accession>A0ABN9TQ55</accession>
<sequence length="103" mass="10892">MARHSAICSCASMMAPAPGPSIFPASPEAKLAIVAAMTIMFTLSLKNSTKLPHSPGIAPAARARTRRRARPPRAEGPQAEGGPRRPRERRLEGGGRPLCPRSA</sequence>